<evidence type="ECO:0000313" key="1">
    <source>
        <dbReference type="EMBL" id="ESK81564.1"/>
    </source>
</evidence>
<dbReference type="HOGENOM" id="CLU_1071812_0_0_1"/>
<evidence type="ECO:0000313" key="2">
    <source>
        <dbReference type="Proteomes" id="UP000017559"/>
    </source>
</evidence>
<dbReference type="AlphaFoldDB" id="V2XQ14"/>
<sequence length="260" mass="28550">QRQRRPTHAASTEPENILGGLSTDMAMNAQQVTIDAENTHSPHCTITPVGSRNGVDMMSIPINPHLLDGSEIITAAIDMQTPCQDSFQVAQIIIPMLTSKNEVNLMLSPDNPIDTLISYHIGTTPTPAACVDSPLPFVLCLNDDTVDRQFLPEGSERVCWKGEGGSELHMCLPTIVTASGDNSFEPVATYLKNIVQTPFVEHSNNFILCIEHHEIPEDPMDLLLWISEALANNHIVHLVGYIPKYSMPMLGPVNLDHLRA</sequence>
<comment type="caution">
    <text evidence="1">The sequence shown here is derived from an EMBL/GenBank/DDBJ whole genome shotgun (WGS) entry which is preliminary data.</text>
</comment>
<proteinExistence type="predicted"/>
<dbReference type="Proteomes" id="UP000017559">
    <property type="component" value="Unassembled WGS sequence"/>
</dbReference>
<keyword evidence="2" id="KW-1185">Reference proteome</keyword>
<organism evidence="1 2">
    <name type="scientific">Moniliophthora roreri (strain MCA 2997)</name>
    <name type="common">Cocoa frosty pod rot fungus</name>
    <name type="synonym">Crinipellis roreri</name>
    <dbReference type="NCBI Taxonomy" id="1381753"/>
    <lineage>
        <taxon>Eukaryota</taxon>
        <taxon>Fungi</taxon>
        <taxon>Dikarya</taxon>
        <taxon>Basidiomycota</taxon>
        <taxon>Agaricomycotina</taxon>
        <taxon>Agaricomycetes</taxon>
        <taxon>Agaricomycetidae</taxon>
        <taxon>Agaricales</taxon>
        <taxon>Marasmiineae</taxon>
        <taxon>Marasmiaceae</taxon>
        <taxon>Moniliophthora</taxon>
    </lineage>
</organism>
<name>V2XQ14_MONRO</name>
<gene>
    <name evidence="1" type="ORF">Moror_5090</name>
</gene>
<reference evidence="1 2" key="1">
    <citation type="journal article" date="2014" name="BMC Genomics">
        <title>Genome and secretome analysis of the hemibiotrophic fungal pathogen, Moniliophthora roreri, which causes frosty pod rot disease of cacao: mechanisms of the biotrophic and necrotrophic phases.</title>
        <authorList>
            <person name="Meinhardt L.W."/>
            <person name="Costa G.G.L."/>
            <person name="Thomazella D.P.T."/>
            <person name="Teixeira P.J.P.L."/>
            <person name="Carazzolle M.F."/>
            <person name="Schuster S.C."/>
            <person name="Carlson J.E."/>
            <person name="Guiltinan M.J."/>
            <person name="Mieczkowski P."/>
            <person name="Farmer A."/>
            <person name="Ramaraj T."/>
            <person name="Crozier J."/>
            <person name="Davis R.E."/>
            <person name="Shao J."/>
            <person name="Melnick R.L."/>
            <person name="Pereira G.A.G."/>
            <person name="Bailey B.A."/>
        </authorList>
    </citation>
    <scope>NUCLEOTIDE SEQUENCE [LARGE SCALE GENOMIC DNA]</scope>
    <source>
        <strain evidence="1 2">MCA 2997</strain>
    </source>
</reference>
<feature type="non-terminal residue" evidence="1">
    <location>
        <position position="1"/>
    </location>
</feature>
<dbReference type="KEGG" id="mrr:Moror_5090"/>
<protein>
    <submittedName>
        <fullName evidence="1">Uncharacterized protein</fullName>
    </submittedName>
</protein>
<accession>V2XQ14</accession>
<dbReference type="EMBL" id="AWSO01002380">
    <property type="protein sequence ID" value="ESK81564.1"/>
    <property type="molecule type" value="Genomic_DNA"/>
</dbReference>